<comment type="caution">
    <text evidence="1">The sequence shown here is derived from an EMBL/GenBank/DDBJ whole genome shotgun (WGS) entry which is preliminary data.</text>
</comment>
<reference evidence="1" key="1">
    <citation type="submission" date="2010-06" db="EMBL/GenBank/DDBJ databases">
        <authorList>
            <person name="Muzny D."/>
            <person name="Qin X."/>
            <person name="Buhay C."/>
            <person name="Dugan-Rocha S."/>
            <person name="Ding Y."/>
            <person name="Chen G."/>
            <person name="Hawes A."/>
            <person name="Holder M."/>
            <person name="Jhangiani S."/>
            <person name="Johnson A."/>
            <person name="Khan Z."/>
            <person name="Li Z."/>
            <person name="Liu W."/>
            <person name="Liu X."/>
            <person name="Perez L."/>
            <person name="Shen H."/>
            <person name="Wang Q."/>
            <person name="Watt J."/>
            <person name="Xi L."/>
            <person name="Xin Y."/>
            <person name="Zhou J."/>
            <person name="Deng J."/>
            <person name="Jiang H."/>
            <person name="Liu Y."/>
            <person name="Qu J."/>
            <person name="Song X.-Z."/>
            <person name="Zhang L."/>
            <person name="Villasana D."/>
            <person name="Johnson A."/>
            <person name="Liu J."/>
            <person name="Liyanage D."/>
            <person name="Lorensuhewa L."/>
            <person name="Robinson T."/>
            <person name="Song A."/>
            <person name="Song B.-B."/>
            <person name="Dinh H."/>
            <person name="Thornton R."/>
            <person name="Coyle M."/>
            <person name="Francisco L."/>
            <person name="Jackson L."/>
            <person name="Javaid M."/>
            <person name="Korchina V."/>
            <person name="Kovar C."/>
            <person name="Mata R."/>
            <person name="Mathew T."/>
            <person name="Ngo R."/>
            <person name="Nguyen L."/>
            <person name="Nguyen N."/>
            <person name="Okwuonu G."/>
            <person name="Ongeri F."/>
            <person name="Pham C."/>
            <person name="Simmons D."/>
            <person name="Wilczek-Boney K."/>
            <person name="Hale W."/>
            <person name="Jakkamsetti A."/>
            <person name="Pham P."/>
            <person name="Ruth R."/>
            <person name="San Lucas F."/>
            <person name="Warren J."/>
            <person name="Zhang J."/>
            <person name="Zhao Z."/>
            <person name="Zhou C."/>
            <person name="Zhu D."/>
            <person name="Lee S."/>
            <person name="Bess C."/>
            <person name="Blankenburg K."/>
            <person name="Forbes L."/>
            <person name="Fu Q."/>
            <person name="Gubbala S."/>
            <person name="Hirani K."/>
            <person name="Jayaseelan J.C."/>
            <person name="Lara F."/>
            <person name="Munidasa M."/>
            <person name="Palculict T."/>
            <person name="Patil S."/>
            <person name="Pu L.-L."/>
            <person name="Saada N."/>
            <person name="Tang L."/>
            <person name="Weissenberger G."/>
            <person name="Zhu Y."/>
            <person name="Hemphill L."/>
            <person name="Shang Y."/>
            <person name="Youmans B."/>
            <person name="Ayvaz T."/>
            <person name="Ross M."/>
            <person name="Santibanez J."/>
            <person name="Aqrawi P."/>
            <person name="Gross S."/>
            <person name="Joshi V."/>
            <person name="Fowler G."/>
            <person name="Nazareth L."/>
            <person name="Reid J."/>
            <person name="Worley K."/>
            <person name="Petrosino J."/>
            <person name="Highlander S."/>
            <person name="Gibbs R."/>
        </authorList>
    </citation>
    <scope>NUCLEOTIDE SEQUENCE [LARGE SCALE GENOMIC DNA]</scope>
    <source>
        <strain evidence="1">ATCC 33030</strain>
    </source>
</reference>
<dbReference type="Proteomes" id="UP000004208">
    <property type="component" value="Unassembled WGS sequence"/>
</dbReference>
<evidence type="ECO:0000313" key="2">
    <source>
        <dbReference type="Proteomes" id="UP000004208"/>
    </source>
</evidence>
<dbReference type="HOGENOM" id="CLU_2286765_0_0_11"/>
<name>D7WE39_9CORY</name>
<dbReference type="eggNOG" id="ENOG5031MN5">
    <property type="taxonomic scope" value="Bacteria"/>
</dbReference>
<dbReference type="EMBL" id="ACLJ02000003">
    <property type="protein sequence ID" value="EFK54393.1"/>
    <property type="molecule type" value="Genomic_DNA"/>
</dbReference>
<sequence>MLEGTLKAVHFKDMLPPGVHEEVADDVDNVSTFYAIELDPVKPVDGLVAGGIETTQSPLWAILGNDTSPQPLDWTKYVDKRIRVIARADQLRYGSDIATPP</sequence>
<accession>D7WE39</accession>
<proteinExistence type="predicted"/>
<organism evidence="1 2">
    <name type="scientific">Corynebacterium genitalium ATCC 33030</name>
    <dbReference type="NCBI Taxonomy" id="585529"/>
    <lineage>
        <taxon>Bacteria</taxon>
        <taxon>Bacillati</taxon>
        <taxon>Actinomycetota</taxon>
        <taxon>Actinomycetes</taxon>
        <taxon>Mycobacteriales</taxon>
        <taxon>Corynebacteriaceae</taxon>
        <taxon>Corynebacterium</taxon>
    </lineage>
</organism>
<evidence type="ECO:0000313" key="1">
    <source>
        <dbReference type="EMBL" id="EFK54393.1"/>
    </source>
</evidence>
<dbReference type="AlphaFoldDB" id="D7WE39"/>
<keyword evidence="2" id="KW-1185">Reference proteome</keyword>
<protein>
    <submittedName>
        <fullName evidence="1">Uncharacterized protein</fullName>
    </submittedName>
</protein>
<gene>
    <name evidence="1" type="ORF">HMPREF0291_12051</name>
</gene>